<dbReference type="GO" id="GO:0016799">
    <property type="term" value="F:hydrolase activity, hydrolyzing N-glycosyl compounds"/>
    <property type="evidence" value="ECO:0007669"/>
    <property type="project" value="InterPro"/>
</dbReference>
<keyword evidence="5" id="KW-1185">Reference proteome</keyword>
<feature type="chain" id="PRO_5025564788" evidence="1">
    <location>
        <begin position="21"/>
        <end position="508"/>
    </location>
</feature>
<proteinExistence type="predicted"/>
<evidence type="ECO:0000259" key="3">
    <source>
        <dbReference type="Pfam" id="PF21027"/>
    </source>
</evidence>
<organism evidence="4 5">
    <name type="scientific">Viridothelium virens</name>
    <name type="common">Speckled blister lichen</name>
    <name type="synonym">Trypethelium virens</name>
    <dbReference type="NCBI Taxonomy" id="1048519"/>
    <lineage>
        <taxon>Eukaryota</taxon>
        <taxon>Fungi</taxon>
        <taxon>Dikarya</taxon>
        <taxon>Ascomycota</taxon>
        <taxon>Pezizomycotina</taxon>
        <taxon>Dothideomycetes</taxon>
        <taxon>Dothideomycetes incertae sedis</taxon>
        <taxon>Trypetheliales</taxon>
        <taxon>Trypetheliaceae</taxon>
        <taxon>Viridothelium</taxon>
    </lineage>
</organism>
<reference evidence="4" key="1">
    <citation type="journal article" date="2020" name="Stud. Mycol.">
        <title>101 Dothideomycetes genomes: a test case for predicting lifestyles and emergence of pathogens.</title>
        <authorList>
            <person name="Haridas S."/>
            <person name="Albert R."/>
            <person name="Binder M."/>
            <person name="Bloem J."/>
            <person name="Labutti K."/>
            <person name="Salamov A."/>
            <person name="Andreopoulos B."/>
            <person name="Baker S."/>
            <person name="Barry K."/>
            <person name="Bills G."/>
            <person name="Bluhm B."/>
            <person name="Cannon C."/>
            <person name="Castanera R."/>
            <person name="Culley D."/>
            <person name="Daum C."/>
            <person name="Ezra D."/>
            <person name="Gonzalez J."/>
            <person name="Henrissat B."/>
            <person name="Kuo A."/>
            <person name="Liang C."/>
            <person name="Lipzen A."/>
            <person name="Lutzoni F."/>
            <person name="Magnuson J."/>
            <person name="Mondo S."/>
            <person name="Nolan M."/>
            <person name="Ohm R."/>
            <person name="Pangilinan J."/>
            <person name="Park H.-J."/>
            <person name="Ramirez L."/>
            <person name="Alfaro M."/>
            <person name="Sun H."/>
            <person name="Tritt A."/>
            <person name="Yoshinaga Y."/>
            <person name="Zwiers L.-H."/>
            <person name="Turgeon B."/>
            <person name="Goodwin S."/>
            <person name="Spatafora J."/>
            <person name="Crous P."/>
            <person name="Grigoriev I."/>
        </authorList>
    </citation>
    <scope>NUCLEOTIDE SEQUENCE</scope>
    <source>
        <strain evidence="4">Tuck. ex Michener</strain>
    </source>
</reference>
<feature type="domain" description="Cellulose-binding Sde182 nucleoside hydrolase-like" evidence="2">
    <location>
        <begin position="39"/>
        <end position="308"/>
    </location>
</feature>
<dbReference type="AlphaFoldDB" id="A0A6A6H7E8"/>
<dbReference type="OrthoDB" id="3592035at2759"/>
<evidence type="ECO:0000259" key="2">
    <source>
        <dbReference type="Pfam" id="PF07632"/>
    </source>
</evidence>
<dbReference type="EMBL" id="ML991803">
    <property type="protein sequence ID" value="KAF2233799.1"/>
    <property type="molecule type" value="Genomic_DNA"/>
</dbReference>
<dbReference type="InterPro" id="IPR013783">
    <property type="entry name" value="Ig-like_fold"/>
</dbReference>
<dbReference type="InterPro" id="IPR048527">
    <property type="entry name" value="Sde182_C"/>
</dbReference>
<dbReference type="Proteomes" id="UP000800092">
    <property type="component" value="Unassembled WGS sequence"/>
</dbReference>
<accession>A0A6A6H7E8</accession>
<dbReference type="Pfam" id="PF07632">
    <property type="entry name" value="Sde182_NH-like"/>
    <property type="match status" value="1"/>
</dbReference>
<name>A0A6A6H7E8_VIRVR</name>
<keyword evidence="1" id="KW-0732">Signal</keyword>
<evidence type="ECO:0000313" key="4">
    <source>
        <dbReference type="EMBL" id="KAF2233799.1"/>
    </source>
</evidence>
<dbReference type="InterPro" id="IPR011483">
    <property type="entry name" value="Sde182_NH-like"/>
</dbReference>
<dbReference type="Gene3D" id="3.90.245.10">
    <property type="entry name" value="Ribonucleoside hydrolase-like"/>
    <property type="match status" value="1"/>
</dbReference>
<evidence type="ECO:0000313" key="5">
    <source>
        <dbReference type="Proteomes" id="UP000800092"/>
    </source>
</evidence>
<protein>
    <submittedName>
        <fullName evidence="4">Cellulose-binding protein</fullName>
    </submittedName>
</protein>
<feature type="domain" description="Cellulose-binding Sde182 C-terminal" evidence="3">
    <location>
        <begin position="397"/>
        <end position="506"/>
    </location>
</feature>
<dbReference type="InterPro" id="IPR036452">
    <property type="entry name" value="Ribo_hydro-like"/>
</dbReference>
<dbReference type="Pfam" id="PF21027">
    <property type="entry name" value="Sde0182_C"/>
    <property type="match status" value="1"/>
</dbReference>
<gene>
    <name evidence="4" type="ORF">EV356DRAFT_187469</name>
</gene>
<sequence length="508" mass="56054">MMYPLTYIFPIVVLAALVFAAPGPQPKCSGVSSPESRTRVFVMSDISNEPDDTMSFVRLLLHSNMYNIEGMVAVTSYWLNSSTYPDQIRNVTTAYGKVVNNLQTHANEQYPSEKYLLSCIRSGPTSYGLAAIDALQQGSSISPGAQLLLDVLDSSEKPLYVQVWGGANTLAEGLWQANKTRSPTDLAALVSKLRVYTISDQDDTGAWIRLHFPQLRFVNSIHGWNQYGLAAWCGISGEKYYAFDHGGPDSSLVSNAWIARNIQVGPFGSHYPDIAFIMEGDSPSQLFNYDNGLNVPEHPEYGGWGGRYLPVDVSTVNGQHYSDATDQVVGQNGELFISNHATIWRWREAYQHEMAARMQWTLRKNGPGSNTTHPPVVVVNGSCGSQPIEINVKPSEKVVLDASETYDPDHPASASSLSFEWWHYRDVTATQWNVDAEVPKLNATAVPGSNGRVVSIEMPAEDLACVQLTAPTSSGSRYCQQYHMIVQVRNSGSPSMTRYRRVILKIVG</sequence>
<dbReference type="Gene3D" id="2.60.40.10">
    <property type="entry name" value="Immunoglobulins"/>
    <property type="match status" value="1"/>
</dbReference>
<evidence type="ECO:0000256" key="1">
    <source>
        <dbReference type="SAM" id="SignalP"/>
    </source>
</evidence>
<feature type="signal peptide" evidence="1">
    <location>
        <begin position="1"/>
        <end position="20"/>
    </location>
</feature>